<dbReference type="EMBL" id="JALBWM010000059">
    <property type="protein sequence ID" value="MCO1335350.1"/>
    <property type="molecule type" value="Genomic_DNA"/>
</dbReference>
<accession>A0A9X2EPG3</accession>
<keyword evidence="3" id="KW-1185">Reference proteome</keyword>
<keyword evidence="1" id="KW-0812">Transmembrane</keyword>
<dbReference type="RefSeq" id="WP_252469385.1">
    <property type="nucleotide sequence ID" value="NZ_JALBWM010000059.1"/>
</dbReference>
<name>A0A9X2EPG3_9GAMM</name>
<keyword evidence="1" id="KW-1133">Transmembrane helix</keyword>
<gene>
    <name evidence="2" type="ORF">MO867_13510</name>
</gene>
<feature type="transmembrane region" description="Helical" evidence="1">
    <location>
        <begin position="36"/>
        <end position="58"/>
    </location>
</feature>
<keyword evidence="1" id="KW-0472">Membrane</keyword>
<evidence type="ECO:0000313" key="2">
    <source>
        <dbReference type="EMBL" id="MCO1335350.1"/>
    </source>
</evidence>
<organism evidence="2 3">
    <name type="scientific">Microbulbifer okhotskensis</name>
    <dbReference type="NCBI Taxonomy" id="2926617"/>
    <lineage>
        <taxon>Bacteria</taxon>
        <taxon>Pseudomonadati</taxon>
        <taxon>Pseudomonadota</taxon>
        <taxon>Gammaproteobacteria</taxon>
        <taxon>Cellvibrionales</taxon>
        <taxon>Microbulbiferaceae</taxon>
        <taxon>Microbulbifer</taxon>
    </lineage>
</organism>
<protein>
    <recommendedName>
        <fullName evidence="4">Zinc-ribbon domain-containing protein</fullName>
    </recommendedName>
</protein>
<dbReference type="AlphaFoldDB" id="A0A9X2EPG3"/>
<evidence type="ECO:0008006" key="4">
    <source>
        <dbReference type="Google" id="ProtNLM"/>
    </source>
</evidence>
<evidence type="ECO:0000256" key="1">
    <source>
        <dbReference type="SAM" id="Phobius"/>
    </source>
</evidence>
<comment type="caution">
    <text evidence="2">The sequence shown here is derived from an EMBL/GenBank/DDBJ whole genome shotgun (WGS) entry which is preliminary data.</text>
</comment>
<dbReference type="Proteomes" id="UP001139028">
    <property type="component" value="Unassembled WGS sequence"/>
</dbReference>
<evidence type="ECO:0000313" key="3">
    <source>
        <dbReference type="Proteomes" id="UP001139028"/>
    </source>
</evidence>
<sequence>MLIQCKECSNEYSDQAQACIHCGARNPNKTSTGRKAGVAMLSLLGIAAGLLVLGNLIYDPEKDALQRALIECRKAQDDPLLTTEARRMARTACDEMENKN</sequence>
<proteinExistence type="predicted"/>
<reference evidence="2" key="1">
    <citation type="journal article" date="2022" name="Arch. Microbiol.">
        <title>Microbulbifer okhotskensis sp. nov., isolated from a deep bottom sediment of the Okhotsk Sea.</title>
        <authorList>
            <person name="Romanenko L."/>
            <person name="Kurilenko V."/>
            <person name="Otstavnykh N."/>
            <person name="Velansky P."/>
            <person name="Isaeva M."/>
            <person name="Mikhailov V."/>
        </authorList>
    </citation>
    <scope>NUCLEOTIDE SEQUENCE</scope>
    <source>
        <strain evidence="2">OS29</strain>
    </source>
</reference>